<dbReference type="SUPFAM" id="SSF50118">
    <property type="entry name" value="Cell growth inhibitor/plasmid maintenance toxic component"/>
    <property type="match status" value="1"/>
</dbReference>
<dbReference type="InterPro" id="IPR003477">
    <property type="entry name" value="PemK-like"/>
</dbReference>
<dbReference type="GO" id="GO:0016787">
    <property type="term" value="F:hydrolase activity"/>
    <property type="evidence" value="ECO:0007669"/>
    <property type="project" value="UniProtKB-KW"/>
</dbReference>
<reference evidence="1 2" key="1">
    <citation type="submission" date="2022-10" db="EMBL/GenBank/DDBJ databases">
        <title>Luteolibacter arcticus strain CCTCC AB 2014275, whole genome shotgun sequencing project.</title>
        <authorList>
            <person name="Zhao G."/>
            <person name="Shen L."/>
        </authorList>
    </citation>
    <scope>NUCLEOTIDE SEQUENCE [LARGE SCALE GENOMIC DNA]</scope>
    <source>
        <strain evidence="1 2">CCTCC AB 2014275</strain>
    </source>
</reference>
<dbReference type="EC" id="3.1.27.-" evidence="1"/>
<protein>
    <submittedName>
        <fullName evidence="1">Endoribonuclease MazF</fullName>
        <ecNumber evidence="1">3.1.27.-</ecNumber>
    </submittedName>
</protein>
<sequence length="113" mass="12413">MKKAAYIPERGDVVWTDFDPQAGREQAGKRPALVLSPQTYNAKTGLAVMVPITSHVKGYPFEVAIQGKSIQGVALSDHLKNLDWNARGVRFVEAVPNDVLDEINRKIATLLSI</sequence>
<evidence type="ECO:0000313" key="2">
    <source>
        <dbReference type="Proteomes" id="UP001320876"/>
    </source>
</evidence>
<dbReference type="NCBIfam" id="NF007386">
    <property type="entry name" value="PRK09907.1"/>
    <property type="match status" value="1"/>
</dbReference>
<dbReference type="Proteomes" id="UP001320876">
    <property type="component" value="Unassembled WGS sequence"/>
</dbReference>
<name>A0ABT3GJQ3_9BACT</name>
<accession>A0ABT3GJQ3</accession>
<dbReference type="PANTHER" id="PTHR33988:SF3">
    <property type="entry name" value="ENDORIBONUCLEASE TOXIN CHPB-RELATED"/>
    <property type="match status" value="1"/>
</dbReference>
<evidence type="ECO:0000313" key="1">
    <source>
        <dbReference type="EMBL" id="MCW1923706.1"/>
    </source>
</evidence>
<organism evidence="1 2">
    <name type="scientific">Luteolibacter arcticus</name>
    <dbReference type="NCBI Taxonomy" id="1581411"/>
    <lineage>
        <taxon>Bacteria</taxon>
        <taxon>Pseudomonadati</taxon>
        <taxon>Verrucomicrobiota</taxon>
        <taxon>Verrucomicrobiia</taxon>
        <taxon>Verrucomicrobiales</taxon>
        <taxon>Verrucomicrobiaceae</taxon>
        <taxon>Luteolibacter</taxon>
    </lineage>
</organism>
<dbReference type="EMBL" id="JAPDDT010000005">
    <property type="protein sequence ID" value="MCW1923706.1"/>
    <property type="molecule type" value="Genomic_DNA"/>
</dbReference>
<dbReference type="Gene3D" id="2.30.30.110">
    <property type="match status" value="1"/>
</dbReference>
<keyword evidence="2" id="KW-1185">Reference proteome</keyword>
<dbReference type="InterPro" id="IPR011067">
    <property type="entry name" value="Plasmid_toxin/cell-grow_inhib"/>
</dbReference>
<keyword evidence="1" id="KW-0378">Hydrolase</keyword>
<dbReference type="PANTHER" id="PTHR33988">
    <property type="entry name" value="ENDORIBONUCLEASE MAZF-RELATED"/>
    <property type="match status" value="1"/>
</dbReference>
<dbReference type="Pfam" id="PF02452">
    <property type="entry name" value="PemK_toxin"/>
    <property type="match status" value="1"/>
</dbReference>
<gene>
    <name evidence="1" type="primary">mazF</name>
    <name evidence="1" type="ORF">OKA05_14160</name>
</gene>
<comment type="caution">
    <text evidence="1">The sequence shown here is derived from an EMBL/GenBank/DDBJ whole genome shotgun (WGS) entry which is preliminary data.</text>
</comment>
<proteinExistence type="predicted"/>